<dbReference type="SUPFAM" id="SSF57756">
    <property type="entry name" value="Retrovirus zinc finger-like domains"/>
    <property type="match status" value="1"/>
</dbReference>
<evidence type="ECO:0000313" key="3">
    <source>
        <dbReference type="Proteomes" id="UP001152484"/>
    </source>
</evidence>
<keyword evidence="3" id="KW-1185">Reference proteome</keyword>
<sequence length="122" mass="13348">MNGELLWARTQNNDIAPPIPKKMSGRPKRKRKREPSEGLGSQKGRTTISRKGRVMSCSICKQAGHNKAKCPNKTSDTHETSTEPAKTTRTVKEASANLKKKRRTETKAPKTPPDVGPSSAAL</sequence>
<comment type="caution">
    <text evidence="2">The sequence shown here is derived from an EMBL/GenBank/DDBJ whole genome shotgun (WGS) entry which is preliminary data.</text>
</comment>
<dbReference type="GO" id="GO:0003676">
    <property type="term" value="F:nucleic acid binding"/>
    <property type="evidence" value="ECO:0007669"/>
    <property type="project" value="InterPro"/>
</dbReference>
<accession>A0A9P1EI33</accession>
<dbReference type="EMBL" id="CAMAPE010000050">
    <property type="protein sequence ID" value="CAH9106848.1"/>
    <property type="molecule type" value="Genomic_DNA"/>
</dbReference>
<feature type="region of interest" description="Disordered" evidence="1">
    <location>
        <begin position="1"/>
        <end position="122"/>
    </location>
</feature>
<reference evidence="2" key="1">
    <citation type="submission" date="2022-07" db="EMBL/GenBank/DDBJ databases">
        <authorList>
            <person name="Macas J."/>
            <person name="Novak P."/>
            <person name="Neumann P."/>
        </authorList>
    </citation>
    <scope>NUCLEOTIDE SEQUENCE</scope>
</reference>
<organism evidence="2 3">
    <name type="scientific">Cuscuta europaea</name>
    <name type="common">European dodder</name>
    <dbReference type="NCBI Taxonomy" id="41803"/>
    <lineage>
        <taxon>Eukaryota</taxon>
        <taxon>Viridiplantae</taxon>
        <taxon>Streptophyta</taxon>
        <taxon>Embryophyta</taxon>
        <taxon>Tracheophyta</taxon>
        <taxon>Spermatophyta</taxon>
        <taxon>Magnoliopsida</taxon>
        <taxon>eudicotyledons</taxon>
        <taxon>Gunneridae</taxon>
        <taxon>Pentapetalae</taxon>
        <taxon>asterids</taxon>
        <taxon>lamiids</taxon>
        <taxon>Solanales</taxon>
        <taxon>Convolvulaceae</taxon>
        <taxon>Cuscuteae</taxon>
        <taxon>Cuscuta</taxon>
        <taxon>Cuscuta subgen. Cuscuta</taxon>
    </lineage>
</organism>
<name>A0A9P1EI33_CUSEU</name>
<gene>
    <name evidence="2" type="ORF">CEURO_LOCUS17507</name>
</gene>
<dbReference type="OrthoDB" id="1752178at2759"/>
<feature type="compositionally biased region" description="Basic residues" evidence="1">
    <location>
        <begin position="23"/>
        <end position="33"/>
    </location>
</feature>
<evidence type="ECO:0000313" key="2">
    <source>
        <dbReference type="EMBL" id="CAH9106848.1"/>
    </source>
</evidence>
<evidence type="ECO:0000256" key="1">
    <source>
        <dbReference type="SAM" id="MobiDB-lite"/>
    </source>
</evidence>
<dbReference type="AlphaFoldDB" id="A0A9P1EI33"/>
<dbReference type="Proteomes" id="UP001152484">
    <property type="component" value="Unassembled WGS sequence"/>
</dbReference>
<proteinExistence type="predicted"/>
<protein>
    <submittedName>
        <fullName evidence="2">Uncharacterized protein</fullName>
    </submittedName>
</protein>
<dbReference type="GO" id="GO:0008270">
    <property type="term" value="F:zinc ion binding"/>
    <property type="evidence" value="ECO:0007669"/>
    <property type="project" value="InterPro"/>
</dbReference>
<dbReference type="InterPro" id="IPR036875">
    <property type="entry name" value="Znf_CCHC_sf"/>
</dbReference>